<dbReference type="GO" id="GO:0005634">
    <property type="term" value="C:nucleus"/>
    <property type="evidence" value="ECO:0007669"/>
    <property type="project" value="UniProtKB-SubCell"/>
</dbReference>
<dbReference type="Proteomes" id="UP001652740">
    <property type="component" value="Unplaced"/>
</dbReference>
<dbReference type="RefSeq" id="XP_031769159.2">
    <property type="nucleotide sequence ID" value="XM_031913299.2"/>
</dbReference>
<dbReference type="PANTHER" id="PTHR46380">
    <property type="entry name" value="CYCLIN-D-BINDING MYB-LIKE TRANSCRIPTION FACTOR 1"/>
    <property type="match status" value="1"/>
</dbReference>
<sequence>MTLEELYEELKDMDISEPSCMDKIKLYFEELEEEDDEFMELLLSKLDNEVITWEQPWYQQTKCLSRPLKEPEEQHDETYNTDSMSKEEIDLIHKNWRKFKKKYDIPNKIICLARWKNKGKSRHSRELHVKHFVVAYLARGLKRNLYQVLRHIMTYYGSPVKGDYSAFEEKLMDICFQYEPKHAVVILSKVLGREPRGIYKRLGYTVDVKPQRKKLKWTLPLATKFLNLLLEYSNCSLEELKHKKIEKSIWLKLEKDIDQQYIYLQSFWHDTLKVQLFVKEYITLRSLRKKIFKKLKKSTYQVWPDIRWKELVKEFSDGYTHRFLYRIAYNTIKHMSNYLKRPLQEIVHYALASLKCGQYYHTKRLRTLILNEEGHLEPIQYDKLYLVLFSFHNL</sequence>
<dbReference type="PANTHER" id="PTHR46380:SF2">
    <property type="entry name" value="CYCLIN-D-BINDING MYB-LIKE TRANSCRIPTION FACTOR 1"/>
    <property type="match status" value="1"/>
</dbReference>
<dbReference type="AlphaFoldDB" id="A0A6J3CDI6"/>
<dbReference type="GO" id="GO:0000978">
    <property type="term" value="F:RNA polymerase II cis-regulatory region sequence-specific DNA binding"/>
    <property type="evidence" value="ECO:0007669"/>
    <property type="project" value="TreeGrafter"/>
</dbReference>
<dbReference type="InParanoid" id="A0A6J3CDI6"/>
<keyword evidence="2" id="KW-0238">DNA-binding</keyword>
<keyword evidence="4" id="KW-1185">Reference proteome</keyword>
<name>A0A6J3CDI6_GALME</name>
<accession>A0A6J3CDI6</accession>
<dbReference type="KEGG" id="gmw:113518517"/>
<evidence type="ECO:0000256" key="3">
    <source>
        <dbReference type="ARBA" id="ARBA00023242"/>
    </source>
</evidence>
<evidence type="ECO:0000313" key="4">
    <source>
        <dbReference type="Proteomes" id="UP001652740"/>
    </source>
</evidence>
<evidence type="ECO:0000256" key="1">
    <source>
        <dbReference type="ARBA" id="ARBA00004123"/>
    </source>
</evidence>
<dbReference type="GeneID" id="113518517"/>
<organism evidence="4 5">
    <name type="scientific">Galleria mellonella</name>
    <name type="common">Greater wax moth</name>
    <dbReference type="NCBI Taxonomy" id="7137"/>
    <lineage>
        <taxon>Eukaryota</taxon>
        <taxon>Metazoa</taxon>
        <taxon>Ecdysozoa</taxon>
        <taxon>Arthropoda</taxon>
        <taxon>Hexapoda</taxon>
        <taxon>Insecta</taxon>
        <taxon>Pterygota</taxon>
        <taxon>Neoptera</taxon>
        <taxon>Endopterygota</taxon>
        <taxon>Lepidoptera</taxon>
        <taxon>Glossata</taxon>
        <taxon>Ditrysia</taxon>
        <taxon>Pyraloidea</taxon>
        <taxon>Pyralidae</taxon>
        <taxon>Galleriinae</taxon>
        <taxon>Galleria</taxon>
    </lineage>
</organism>
<dbReference type="InterPro" id="IPR051651">
    <property type="entry name" value="DMTF1_DNA-bind_reg"/>
</dbReference>
<proteinExistence type="predicted"/>
<comment type="subcellular location">
    <subcellularLocation>
        <location evidence="1">Nucleus</location>
    </subcellularLocation>
</comment>
<evidence type="ECO:0000256" key="2">
    <source>
        <dbReference type="ARBA" id="ARBA00023125"/>
    </source>
</evidence>
<reference evidence="5" key="1">
    <citation type="submission" date="2025-08" db="UniProtKB">
        <authorList>
            <consortium name="RefSeq"/>
        </authorList>
    </citation>
    <scope>IDENTIFICATION</scope>
    <source>
        <tissue evidence="5">Whole larvae</tissue>
    </source>
</reference>
<protein>
    <submittedName>
        <fullName evidence="5">Uncharacterized protein LOC113518517</fullName>
    </submittedName>
</protein>
<dbReference type="GO" id="GO:0000981">
    <property type="term" value="F:DNA-binding transcription factor activity, RNA polymerase II-specific"/>
    <property type="evidence" value="ECO:0007669"/>
    <property type="project" value="TreeGrafter"/>
</dbReference>
<evidence type="ECO:0000313" key="5">
    <source>
        <dbReference type="RefSeq" id="XP_031769159.2"/>
    </source>
</evidence>
<gene>
    <name evidence="5" type="primary">LOC113518517</name>
</gene>
<keyword evidence="3" id="KW-0539">Nucleus</keyword>